<evidence type="ECO:0000256" key="1">
    <source>
        <dbReference type="ARBA" id="ARBA00022679"/>
    </source>
</evidence>
<dbReference type="Gene3D" id="3.40.50.2000">
    <property type="entry name" value="Glycogen Phosphorylase B"/>
    <property type="match status" value="2"/>
</dbReference>
<dbReference type="CDD" id="cd03809">
    <property type="entry name" value="GT4_MtfB-like"/>
    <property type="match status" value="1"/>
</dbReference>
<dbReference type="RefSeq" id="WP_330931511.1">
    <property type="nucleotide sequence ID" value="NZ_CP119075.1"/>
</dbReference>
<proteinExistence type="predicted"/>
<sequence>MKIGLDLAQSASTRAGGGRYAQTLLEAMARLPHNDEFICYRSFANWINPPESIAKLPNLSRGGDPQDHAKTESVIREWREALATGDFPGTPEIVHATSFQAPRVRNAALVVSIFDFSFWAVPQFTTDRIRYDCQQGVLDSLAHANGLIFISEHARGEFDHFIPNFERKAKVKSAVIPLASFLPRLTKLSNEGTGEFWLFVGTQEPRKNLQTLLTAFERYVNQVESPLALWIAGGEGWLESSWQEQLRRLESRGLVRRLGYVSDAELVKFYRKARALFLPSWYEGFGLPVIEAMSQGCPVVCSNRTSLPEIAGRAAILLDPSQPTLWTEALIELHDHDERREDLATNGMAQASKFSWENTAKLTRNFYEEVLASHKGF</sequence>
<dbReference type="Pfam" id="PF00534">
    <property type="entry name" value="Glycos_transf_1"/>
    <property type="match status" value="1"/>
</dbReference>
<evidence type="ECO:0000259" key="2">
    <source>
        <dbReference type="Pfam" id="PF00534"/>
    </source>
</evidence>
<name>A0AAF0CSL2_9BACT</name>
<protein>
    <submittedName>
        <fullName evidence="3">Glycosyltransferase family 1 protein</fullName>
    </submittedName>
</protein>
<dbReference type="KEGG" id="slom:PXH66_10910"/>
<dbReference type="Proteomes" id="UP001218638">
    <property type="component" value="Chromosome"/>
</dbReference>
<dbReference type="SUPFAM" id="SSF53756">
    <property type="entry name" value="UDP-Glycosyltransferase/glycogen phosphorylase"/>
    <property type="match status" value="1"/>
</dbReference>
<dbReference type="EMBL" id="CP119075">
    <property type="protein sequence ID" value="WED67358.1"/>
    <property type="molecule type" value="Genomic_DNA"/>
</dbReference>
<dbReference type="AlphaFoldDB" id="A0AAF0CSL2"/>
<dbReference type="InterPro" id="IPR001296">
    <property type="entry name" value="Glyco_trans_1"/>
</dbReference>
<gene>
    <name evidence="3" type="ORF">PXH66_10910</name>
</gene>
<evidence type="ECO:0000313" key="4">
    <source>
        <dbReference type="Proteomes" id="UP001218638"/>
    </source>
</evidence>
<dbReference type="GO" id="GO:0009103">
    <property type="term" value="P:lipopolysaccharide biosynthetic process"/>
    <property type="evidence" value="ECO:0007669"/>
    <property type="project" value="TreeGrafter"/>
</dbReference>
<organism evidence="3 4">
    <name type="scientific">Synoicihabitans lomoniglobus</name>
    <dbReference type="NCBI Taxonomy" id="2909285"/>
    <lineage>
        <taxon>Bacteria</taxon>
        <taxon>Pseudomonadati</taxon>
        <taxon>Verrucomicrobiota</taxon>
        <taxon>Opitutia</taxon>
        <taxon>Opitutales</taxon>
        <taxon>Opitutaceae</taxon>
        <taxon>Synoicihabitans</taxon>
    </lineage>
</organism>
<dbReference type="GO" id="GO:0016757">
    <property type="term" value="F:glycosyltransferase activity"/>
    <property type="evidence" value="ECO:0007669"/>
    <property type="project" value="InterPro"/>
</dbReference>
<keyword evidence="4" id="KW-1185">Reference proteome</keyword>
<dbReference type="PANTHER" id="PTHR46401">
    <property type="entry name" value="GLYCOSYLTRANSFERASE WBBK-RELATED"/>
    <property type="match status" value="1"/>
</dbReference>
<accession>A0AAF0CSL2</accession>
<evidence type="ECO:0000313" key="3">
    <source>
        <dbReference type="EMBL" id="WED67358.1"/>
    </source>
</evidence>
<keyword evidence="1" id="KW-0808">Transferase</keyword>
<feature type="domain" description="Glycosyl transferase family 1" evidence="2">
    <location>
        <begin position="191"/>
        <end position="347"/>
    </location>
</feature>
<dbReference type="PANTHER" id="PTHR46401:SF2">
    <property type="entry name" value="GLYCOSYLTRANSFERASE WBBK-RELATED"/>
    <property type="match status" value="1"/>
</dbReference>
<reference evidence="3" key="1">
    <citation type="submission" date="2023-03" db="EMBL/GenBank/DDBJ databases">
        <title>Lomoglobus Profundus gen. nov., sp. nov., a novel member of the phylum Verrucomicrobia, isolated from deep-marine sediment of South China Sea.</title>
        <authorList>
            <person name="Ahmad T."/>
            <person name="Ishaq S.E."/>
            <person name="Wang F."/>
        </authorList>
    </citation>
    <scope>NUCLEOTIDE SEQUENCE</scope>
    <source>
        <strain evidence="3">LMO-M01</strain>
    </source>
</reference>